<dbReference type="Pfam" id="PF01073">
    <property type="entry name" value="3Beta_HSD"/>
    <property type="match status" value="1"/>
</dbReference>
<evidence type="ECO:0000313" key="3">
    <source>
        <dbReference type="Proteomes" id="UP000014540"/>
    </source>
</evidence>
<gene>
    <name evidence="2" type="ORF">LEP1GSC058_2027</name>
</gene>
<dbReference type="SUPFAM" id="SSF51735">
    <property type="entry name" value="NAD(P)-binding Rossmann-fold domains"/>
    <property type="match status" value="1"/>
</dbReference>
<name>S3V3K6_9LEPT</name>
<dbReference type="EMBL" id="AKWZ02000003">
    <property type="protein sequence ID" value="EPG75229.1"/>
    <property type="molecule type" value="Genomic_DNA"/>
</dbReference>
<dbReference type="PANTHER" id="PTHR48079">
    <property type="entry name" value="PROTEIN YEEZ"/>
    <property type="match status" value="1"/>
</dbReference>
<accession>S3V3K6</accession>
<dbReference type="InterPro" id="IPR002225">
    <property type="entry name" value="3Beta_OHSteriod_DH/Estase"/>
</dbReference>
<dbReference type="GO" id="GO:0004029">
    <property type="term" value="F:aldehyde dehydrogenase (NAD+) activity"/>
    <property type="evidence" value="ECO:0007669"/>
    <property type="project" value="TreeGrafter"/>
</dbReference>
<comment type="caution">
    <text evidence="2">The sequence shown here is derived from an EMBL/GenBank/DDBJ whole genome shotgun (WGS) entry which is preliminary data.</text>
</comment>
<dbReference type="STRING" id="1193011.LEP1GSC058_2027"/>
<dbReference type="GO" id="GO:0006694">
    <property type="term" value="P:steroid biosynthetic process"/>
    <property type="evidence" value="ECO:0007669"/>
    <property type="project" value="InterPro"/>
</dbReference>
<evidence type="ECO:0000313" key="2">
    <source>
        <dbReference type="EMBL" id="EPG75229.1"/>
    </source>
</evidence>
<keyword evidence="3" id="KW-1185">Reference proteome</keyword>
<dbReference type="GO" id="GO:0005737">
    <property type="term" value="C:cytoplasm"/>
    <property type="evidence" value="ECO:0007669"/>
    <property type="project" value="TreeGrafter"/>
</dbReference>
<protein>
    <submittedName>
        <fullName evidence="2">3-beta hydroxysteroid dehydrogenase/isomerase family protein</fullName>
    </submittedName>
</protein>
<dbReference type="GO" id="GO:0016616">
    <property type="term" value="F:oxidoreductase activity, acting on the CH-OH group of donors, NAD or NADP as acceptor"/>
    <property type="evidence" value="ECO:0007669"/>
    <property type="project" value="InterPro"/>
</dbReference>
<dbReference type="PANTHER" id="PTHR48079:SF6">
    <property type="entry name" value="NAD(P)-BINDING DOMAIN-CONTAINING PROTEIN-RELATED"/>
    <property type="match status" value="1"/>
</dbReference>
<feature type="domain" description="3-beta hydroxysteroid dehydrogenase/isomerase" evidence="1">
    <location>
        <begin position="34"/>
        <end position="277"/>
    </location>
</feature>
<reference evidence="2" key="1">
    <citation type="submission" date="2013-04" db="EMBL/GenBank/DDBJ databases">
        <authorList>
            <person name="Harkins D.M."/>
            <person name="Durkin A.S."/>
            <person name="Selengut J.D."/>
            <person name="Sanka R."/>
            <person name="DePew J."/>
            <person name="Purushe J."/>
            <person name="Ahmed A."/>
            <person name="van der Linden H."/>
            <person name="Goris M.G.A."/>
            <person name="Hartskeerl R.A."/>
            <person name="Vinetz J.M."/>
            <person name="Sutton G.G."/>
            <person name="Nelson W.C."/>
            <person name="Fouts D.E."/>
        </authorList>
    </citation>
    <scope>NUCLEOTIDE SEQUENCE [LARGE SCALE GENOMIC DNA]</scope>
    <source>
        <strain evidence="2">BUT 6</strain>
    </source>
</reference>
<sequence>MNKRRNDLNPPPERVKIGKFSLDEYYGENMRLFITGASGFVGGAIAKRLKENHSILALSRSAETDTILKKSGLEVFRGKLGAIPPEALREIDVVIHCAAFVGPWGNRNDFWEANVDGTSQLLEAAKTAGVKRFIHMGTEAALFHGQDMIKIDETYPYPNQTPYLYSETKAEAERRVLAANSDNFKTISLRPRLVWGPGDTSVLPVLKKMVSEGKFLWINGGKARTSTTYIQNLVYATELALTQGVGGQSYFVTDDEDQTFRSFLTFMMKTQGIDLPTGSVPAFLARSLAFIIEGIWNLFRIQSEPPLMRFATDIMAKECTIKIDKAKRELGYVPKISVAQGLIAMKEFG</sequence>
<dbReference type="AlphaFoldDB" id="S3V3K6"/>
<organism evidence="2 3">
    <name type="scientific">Leptospira fainei serovar Hurstbridge str. BUT 6</name>
    <dbReference type="NCBI Taxonomy" id="1193011"/>
    <lineage>
        <taxon>Bacteria</taxon>
        <taxon>Pseudomonadati</taxon>
        <taxon>Spirochaetota</taxon>
        <taxon>Spirochaetia</taxon>
        <taxon>Leptospirales</taxon>
        <taxon>Leptospiraceae</taxon>
        <taxon>Leptospira</taxon>
    </lineage>
</organism>
<proteinExistence type="predicted"/>
<dbReference type="Proteomes" id="UP000014540">
    <property type="component" value="Unassembled WGS sequence"/>
</dbReference>
<dbReference type="InterPro" id="IPR036291">
    <property type="entry name" value="NAD(P)-bd_dom_sf"/>
</dbReference>
<dbReference type="GO" id="GO:0016853">
    <property type="term" value="F:isomerase activity"/>
    <property type="evidence" value="ECO:0007669"/>
    <property type="project" value="UniProtKB-KW"/>
</dbReference>
<dbReference type="Gene3D" id="3.40.50.720">
    <property type="entry name" value="NAD(P)-binding Rossmann-like Domain"/>
    <property type="match status" value="1"/>
</dbReference>
<evidence type="ECO:0000259" key="1">
    <source>
        <dbReference type="Pfam" id="PF01073"/>
    </source>
</evidence>
<dbReference type="InterPro" id="IPR051783">
    <property type="entry name" value="NAD(P)-dependent_oxidoreduct"/>
</dbReference>